<accession>A0A0N0S677</accession>
<protein>
    <submittedName>
        <fullName evidence="2">Uncharacterized protein</fullName>
    </submittedName>
</protein>
<organism evidence="2 3">
    <name type="scientific">Streptomyces caelestis</name>
    <dbReference type="NCBI Taxonomy" id="36816"/>
    <lineage>
        <taxon>Bacteria</taxon>
        <taxon>Bacillati</taxon>
        <taxon>Actinomycetota</taxon>
        <taxon>Actinomycetes</taxon>
        <taxon>Kitasatosporales</taxon>
        <taxon>Streptomycetaceae</taxon>
        <taxon>Streptomyces</taxon>
    </lineage>
</organism>
<evidence type="ECO:0000256" key="1">
    <source>
        <dbReference type="SAM" id="MobiDB-lite"/>
    </source>
</evidence>
<dbReference type="AlphaFoldDB" id="A0A0N0S677"/>
<sequence>MCGPGTHTGGTGGTGRIPEGRRGTGRGGITGFARSGRDAEDLRGARRLPEDERLPDGPAPAERAGGRAHAHDAAQGAARDRRGDGPPSTAATVSADSDGDRAPGHPRSTPARRANGHGRPARPNPARGGANRPRNVRHGARDR</sequence>
<reference evidence="2 3" key="1">
    <citation type="submission" date="2015-07" db="EMBL/GenBank/DDBJ databases">
        <authorList>
            <person name="Noorani M."/>
        </authorList>
    </citation>
    <scope>NUCLEOTIDE SEQUENCE [LARGE SCALE GENOMIC DNA]</scope>
    <source>
        <strain evidence="2 3">NRRL B-24567</strain>
    </source>
</reference>
<comment type="caution">
    <text evidence="2">The sequence shown here is derived from an EMBL/GenBank/DDBJ whole genome shotgun (WGS) entry which is preliminary data.</text>
</comment>
<keyword evidence="3" id="KW-1185">Reference proteome</keyword>
<dbReference type="Proteomes" id="UP000037773">
    <property type="component" value="Unassembled WGS sequence"/>
</dbReference>
<dbReference type="PATRIC" id="fig|36816.3.peg.2531"/>
<feature type="compositionally biased region" description="Gly residues" evidence="1">
    <location>
        <begin position="1"/>
        <end position="15"/>
    </location>
</feature>
<proteinExistence type="predicted"/>
<evidence type="ECO:0000313" key="3">
    <source>
        <dbReference type="Proteomes" id="UP000037773"/>
    </source>
</evidence>
<feature type="compositionally biased region" description="Basic and acidic residues" evidence="1">
    <location>
        <begin position="35"/>
        <end position="55"/>
    </location>
</feature>
<evidence type="ECO:0000313" key="2">
    <source>
        <dbReference type="EMBL" id="KOT40796.1"/>
    </source>
</evidence>
<name>A0A0N0S677_9ACTN</name>
<feature type="region of interest" description="Disordered" evidence="1">
    <location>
        <begin position="1"/>
        <end position="143"/>
    </location>
</feature>
<gene>
    <name evidence="2" type="ORF">ADK41_11715</name>
</gene>
<dbReference type="EMBL" id="LGCN01000119">
    <property type="protein sequence ID" value="KOT40796.1"/>
    <property type="molecule type" value="Genomic_DNA"/>
</dbReference>
<feature type="compositionally biased region" description="Basic residues" evidence="1">
    <location>
        <begin position="134"/>
        <end position="143"/>
    </location>
</feature>